<evidence type="ECO:0000256" key="3">
    <source>
        <dbReference type="ARBA" id="ARBA00022692"/>
    </source>
</evidence>
<dbReference type="Pfam" id="PF01594">
    <property type="entry name" value="AI-2E_transport"/>
    <property type="match status" value="1"/>
</dbReference>
<keyword evidence="3 6" id="KW-0812">Transmembrane</keyword>
<protein>
    <recommendedName>
        <fullName evidence="9">AI-2E family transporter</fullName>
    </recommendedName>
</protein>
<evidence type="ECO:0000256" key="2">
    <source>
        <dbReference type="ARBA" id="ARBA00009773"/>
    </source>
</evidence>
<dbReference type="AlphaFoldDB" id="A0A1I3NTX3"/>
<evidence type="ECO:0000256" key="6">
    <source>
        <dbReference type="SAM" id="Phobius"/>
    </source>
</evidence>
<evidence type="ECO:0000256" key="1">
    <source>
        <dbReference type="ARBA" id="ARBA00004141"/>
    </source>
</evidence>
<reference evidence="8" key="1">
    <citation type="submission" date="2016-10" db="EMBL/GenBank/DDBJ databases">
        <authorList>
            <person name="Varghese N."/>
            <person name="Submissions S."/>
        </authorList>
    </citation>
    <scope>NUCLEOTIDE SEQUENCE [LARGE SCALE GENOMIC DNA]</scope>
    <source>
        <strain evidence="8">CGMCC 1.3704</strain>
    </source>
</reference>
<gene>
    <name evidence="7" type="ORF">SAMN04487936_10178</name>
</gene>
<dbReference type="Proteomes" id="UP000183557">
    <property type="component" value="Unassembled WGS sequence"/>
</dbReference>
<feature type="transmembrane region" description="Helical" evidence="6">
    <location>
        <begin position="12"/>
        <end position="30"/>
    </location>
</feature>
<sequence>MHNQILQMIIRSLLVLFVFIGTLATILFSWMYLYPFVIALLLSVVFQPFIRLLDNHLHLPKTLAILLVLLLFCSLAGAFATLLIAELIKGVQYLASGVPHQFSLLTSHITNEFMKILQPLLDRIETLNTHLSIDQQQSLNVYLKLAQEKINQTGMDILQALFEGLGGVLTQLPSSFTTLFITLLATFFICKDWERIIDLCQKSYLFL</sequence>
<keyword evidence="8" id="KW-1185">Reference proteome</keyword>
<evidence type="ECO:0000313" key="7">
    <source>
        <dbReference type="EMBL" id="SFJ12701.1"/>
    </source>
</evidence>
<comment type="similarity">
    <text evidence="2">Belongs to the autoinducer-2 exporter (AI-2E) (TC 2.A.86) family.</text>
</comment>
<name>A0A1I3NTX3_HALDA</name>
<accession>A0A1I3NTX3</accession>
<dbReference type="EMBL" id="FOSB01000001">
    <property type="protein sequence ID" value="SFJ12701.1"/>
    <property type="molecule type" value="Genomic_DNA"/>
</dbReference>
<evidence type="ECO:0008006" key="9">
    <source>
        <dbReference type="Google" id="ProtNLM"/>
    </source>
</evidence>
<keyword evidence="4 6" id="KW-1133">Transmembrane helix</keyword>
<feature type="transmembrane region" description="Helical" evidence="6">
    <location>
        <begin position="65"/>
        <end position="85"/>
    </location>
</feature>
<dbReference type="RefSeq" id="WP_075034589.1">
    <property type="nucleotide sequence ID" value="NZ_FOSB01000001.1"/>
</dbReference>
<dbReference type="InterPro" id="IPR002549">
    <property type="entry name" value="AI-2E-like"/>
</dbReference>
<feature type="transmembrane region" description="Helical" evidence="6">
    <location>
        <begin position="36"/>
        <end position="53"/>
    </location>
</feature>
<evidence type="ECO:0000256" key="4">
    <source>
        <dbReference type="ARBA" id="ARBA00022989"/>
    </source>
</evidence>
<keyword evidence="5 6" id="KW-0472">Membrane</keyword>
<dbReference type="GO" id="GO:0016020">
    <property type="term" value="C:membrane"/>
    <property type="evidence" value="ECO:0007669"/>
    <property type="project" value="UniProtKB-SubCell"/>
</dbReference>
<proteinExistence type="inferred from homology"/>
<evidence type="ECO:0000313" key="8">
    <source>
        <dbReference type="Proteomes" id="UP000183557"/>
    </source>
</evidence>
<comment type="subcellular location">
    <subcellularLocation>
        <location evidence="1">Membrane</location>
        <topology evidence="1">Multi-pass membrane protein</topology>
    </subcellularLocation>
</comment>
<organism evidence="7 8">
    <name type="scientific">Halobacillus dabanensis</name>
    <dbReference type="NCBI Taxonomy" id="240302"/>
    <lineage>
        <taxon>Bacteria</taxon>
        <taxon>Bacillati</taxon>
        <taxon>Bacillota</taxon>
        <taxon>Bacilli</taxon>
        <taxon>Bacillales</taxon>
        <taxon>Bacillaceae</taxon>
        <taxon>Halobacillus</taxon>
    </lineage>
</organism>
<feature type="transmembrane region" description="Helical" evidence="6">
    <location>
        <begin position="172"/>
        <end position="190"/>
    </location>
</feature>
<evidence type="ECO:0000256" key="5">
    <source>
        <dbReference type="ARBA" id="ARBA00023136"/>
    </source>
</evidence>